<dbReference type="InterPro" id="IPR036770">
    <property type="entry name" value="Ankyrin_rpt-contain_sf"/>
</dbReference>
<dbReference type="PROSITE" id="PS50297">
    <property type="entry name" value="ANK_REP_REGION"/>
    <property type="match status" value="2"/>
</dbReference>
<gene>
    <name evidence="6" type="ORF">CSSPJE1EN1_LOCUS1126</name>
</gene>
<evidence type="ECO:0000313" key="6">
    <source>
        <dbReference type="EMBL" id="CAK9255648.1"/>
    </source>
</evidence>
<organism evidence="6 7">
    <name type="scientific">Sphagnum jensenii</name>
    <dbReference type="NCBI Taxonomy" id="128206"/>
    <lineage>
        <taxon>Eukaryota</taxon>
        <taxon>Viridiplantae</taxon>
        <taxon>Streptophyta</taxon>
        <taxon>Embryophyta</taxon>
        <taxon>Bryophyta</taxon>
        <taxon>Sphagnophytina</taxon>
        <taxon>Sphagnopsida</taxon>
        <taxon>Sphagnales</taxon>
        <taxon>Sphagnaceae</taxon>
        <taxon>Sphagnum</taxon>
    </lineage>
</organism>
<keyword evidence="4" id="KW-0472">Membrane</keyword>
<dbReference type="Gene3D" id="1.25.40.20">
    <property type="entry name" value="Ankyrin repeat-containing domain"/>
    <property type="match status" value="2"/>
</dbReference>
<dbReference type="InterPro" id="IPR002110">
    <property type="entry name" value="Ankyrin_rpt"/>
</dbReference>
<dbReference type="InterPro" id="IPR050663">
    <property type="entry name" value="Ankyrin-SOCS_Box"/>
</dbReference>
<sequence length="541" mass="60803">MARCPSPNEAREILRAARNGNLYTFTRLLADYDVNFRADASAYFTDPEVPTVENYATVHHIPKEWRKHIIENALPAFHQGRTSLHIAASNGHLQIVRYICKNHSQRDINIVDKFGYTPLHLAAHSFHANRDEIIAEMLKCPDINPNVVATTMGAGLLLGTQNTKSWNDTPLHLATFLGFTKTVEQLLEWRSTTDNIIDVTAKNRLGFTPLHQAVNNTEMSCAVPITGALLKFIDEHNVPDVINAPANKKLTPLHIAVLRGSYKLVDLLLQTHRIDADLKDERGFTPFDIAVRNGDYKLVLMLQSHFEQTGLYHDNKAYASAASAILVGASLLASVTFAAWLHPPSSYFQTVPDSYNEMKHQWDIQMFWVFDSLSFYLAVATFLAAARAAIPSKGIRLAHIRSAVHLASFFVVLSISFGMGAFAMAGLVILPHPDAYRWSIIGTTALGGTICLLPLLLFLGRLLRAICPYFFYLDFIITGWFAYNVKDPLKNCILNLKGVKRFVESYNSTVNPDIMRPEIPYSDWQARERASTRAHKYIYEQ</sequence>
<evidence type="ECO:0000256" key="3">
    <source>
        <dbReference type="PROSITE-ProRule" id="PRU00023"/>
    </source>
</evidence>
<keyword evidence="7" id="KW-1185">Reference proteome</keyword>
<dbReference type="Proteomes" id="UP001497444">
    <property type="component" value="Chromosome 1"/>
</dbReference>
<dbReference type="Pfam" id="PF13962">
    <property type="entry name" value="PGG"/>
    <property type="match status" value="1"/>
</dbReference>
<keyword evidence="2 3" id="KW-0040">ANK repeat</keyword>
<feature type="domain" description="PGG" evidence="5">
    <location>
        <begin position="317"/>
        <end position="425"/>
    </location>
</feature>
<dbReference type="PROSITE" id="PS50088">
    <property type="entry name" value="ANK_REPEAT"/>
    <property type="match status" value="2"/>
</dbReference>
<feature type="repeat" description="ANK" evidence="3">
    <location>
        <begin position="248"/>
        <end position="270"/>
    </location>
</feature>
<keyword evidence="4" id="KW-1133">Transmembrane helix</keyword>
<dbReference type="SUPFAM" id="SSF48403">
    <property type="entry name" value="Ankyrin repeat"/>
    <property type="match status" value="1"/>
</dbReference>
<feature type="transmembrane region" description="Helical" evidence="4">
    <location>
        <begin position="317"/>
        <end position="342"/>
    </location>
</feature>
<proteinExistence type="predicted"/>
<evidence type="ECO:0000313" key="7">
    <source>
        <dbReference type="Proteomes" id="UP001497444"/>
    </source>
</evidence>
<feature type="transmembrane region" description="Helical" evidence="4">
    <location>
        <begin position="362"/>
        <end position="385"/>
    </location>
</feature>
<evidence type="ECO:0000256" key="2">
    <source>
        <dbReference type="ARBA" id="ARBA00023043"/>
    </source>
</evidence>
<feature type="transmembrane region" description="Helical" evidence="4">
    <location>
        <begin position="406"/>
        <end position="430"/>
    </location>
</feature>
<reference evidence="6 7" key="1">
    <citation type="submission" date="2024-02" db="EMBL/GenBank/DDBJ databases">
        <authorList>
            <consortium name="ELIXIR-Norway"/>
            <consortium name="Elixir Norway"/>
        </authorList>
    </citation>
    <scope>NUCLEOTIDE SEQUENCE [LARGE SCALE GENOMIC DNA]</scope>
</reference>
<dbReference type="EMBL" id="OZ020096">
    <property type="protein sequence ID" value="CAK9255648.1"/>
    <property type="molecule type" value="Genomic_DNA"/>
</dbReference>
<dbReference type="InterPro" id="IPR026961">
    <property type="entry name" value="PGG_dom"/>
</dbReference>
<feature type="repeat" description="ANK" evidence="3">
    <location>
        <begin position="79"/>
        <end position="99"/>
    </location>
</feature>
<protein>
    <recommendedName>
        <fullName evidence="5">PGG domain-containing protein</fullName>
    </recommendedName>
</protein>
<dbReference type="PANTHER" id="PTHR24193">
    <property type="entry name" value="ANKYRIN REPEAT PROTEIN"/>
    <property type="match status" value="1"/>
</dbReference>
<keyword evidence="1" id="KW-0677">Repeat</keyword>
<name>A0ABP0VMJ7_9BRYO</name>
<keyword evidence="4" id="KW-0812">Transmembrane</keyword>
<dbReference type="Pfam" id="PF12796">
    <property type="entry name" value="Ank_2"/>
    <property type="match status" value="2"/>
</dbReference>
<dbReference type="PANTHER" id="PTHR24193:SF121">
    <property type="entry name" value="ADA2A-CONTAINING COMPLEX COMPONENT 3, ISOFORM D"/>
    <property type="match status" value="1"/>
</dbReference>
<evidence type="ECO:0000256" key="1">
    <source>
        <dbReference type="ARBA" id="ARBA00022737"/>
    </source>
</evidence>
<accession>A0ABP0VMJ7</accession>
<dbReference type="SMART" id="SM00248">
    <property type="entry name" value="ANK"/>
    <property type="match status" value="6"/>
</dbReference>
<feature type="transmembrane region" description="Helical" evidence="4">
    <location>
        <begin position="436"/>
        <end position="459"/>
    </location>
</feature>
<evidence type="ECO:0000256" key="4">
    <source>
        <dbReference type="SAM" id="Phobius"/>
    </source>
</evidence>
<evidence type="ECO:0000259" key="5">
    <source>
        <dbReference type="Pfam" id="PF13962"/>
    </source>
</evidence>